<dbReference type="InterPro" id="IPR055256">
    <property type="entry name" value="KH_1_KHDC4/BBP-like"/>
</dbReference>
<dbReference type="SUPFAM" id="SSF54791">
    <property type="entry name" value="Eukaryotic type KH-domain (KH-domain type I)"/>
    <property type="match status" value="1"/>
</dbReference>
<dbReference type="Proteomes" id="UP000653305">
    <property type="component" value="Unassembled WGS sequence"/>
</dbReference>
<gene>
    <name evidence="5" type="ORF">PHJA_000118700</name>
</gene>
<dbReference type="Gene3D" id="3.30.1370.10">
    <property type="entry name" value="K Homology domain, type 1"/>
    <property type="match status" value="2"/>
</dbReference>
<evidence type="ECO:0000256" key="1">
    <source>
        <dbReference type="ARBA" id="ARBA00070402"/>
    </source>
</evidence>
<feature type="domain" description="ATP-dependent RNA helicase PRP5/DDX46/KHDC4 KH" evidence="4">
    <location>
        <begin position="100"/>
        <end position="188"/>
    </location>
</feature>
<dbReference type="PANTHER" id="PTHR15744">
    <property type="entry name" value="BLOM7"/>
    <property type="match status" value="1"/>
</dbReference>
<reference evidence="5" key="1">
    <citation type="submission" date="2020-07" db="EMBL/GenBank/DDBJ databases">
        <title>Ethylene signaling mediates host invasion by parasitic plants.</title>
        <authorList>
            <person name="Yoshida S."/>
        </authorList>
    </citation>
    <scope>NUCLEOTIDE SEQUENCE</scope>
    <source>
        <strain evidence="5">Okayama</strain>
    </source>
</reference>
<dbReference type="InterPro" id="IPR056149">
    <property type="entry name" value="PRP5/DDX46/KHDC4_KH"/>
</dbReference>
<evidence type="ECO:0000313" key="5">
    <source>
        <dbReference type="EMBL" id="GFP79752.1"/>
    </source>
</evidence>
<evidence type="ECO:0000313" key="6">
    <source>
        <dbReference type="Proteomes" id="UP000653305"/>
    </source>
</evidence>
<accession>A0A830B2L5</accession>
<dbReference type="Pfam" id="PF23469">
    <property type="entry name" value="KH_12"/>
    <property type="match status" value="1"/>
</dbReference>
<dbReference type="Pfam" id="PF22675">
    <property type="entry name" value="KH-I_KHDC4-BBP"/>
    <property type="match status" value="1"/>
</dbReference>
<dbReference type="PANTHER" id="PTHR15744:SF0">
    <property type="entry name" value="KH HOMOLOGY DOMAIN-CONTAINING PROTEIN 4"/>
    <property type="match status" value="1"/>
</dbReference>
<organism evidence="5 6">
    <name type="scientific">Phtheirospermum japonicum</name>
    <dbReference type="NCBI Taxonomy" id="374723"/>
    <lineage>
        <taxon>Eukaryota</taxon>
        <taxon>Viridiplantae</taxon>
        <taxon>Streptophyta</taxon>
        <taxon>Embryophyta</taxon>
        <taxon>Tracheophyta</taxon>
        <taxon>Spermatophyta</taxon>
        <taxon>Magnoliopsida</taxon>
        <taxon>eudicotyledons</taxon>
        <taxon>Gunneridae</taxon>
        <taxon>Pentapetalae</taxon>
        <taxon>asterids</taxon>
        <taxon>lamiids</taxon>
        <taxon>Lamiales</taxon>
        <taxon>Orobanchaceae</taxon>
        <taxon>Orobanchaceae incertae sedis</taxon>
        <taxon>Phtheirospermum</taxon>
    </lineage>
</organism>
<comment type="caution">
    <text evidence="5">The sequence shown here is derived from an EMBL/GenBank/DDBJ whole genome shotgun (WGS) entry which is preliminary data.</text>
</comment>
<dbReference type="CDD" id="cd22471">
    <property type="entry name" value="KH-I_RIK_like_rpt1"/>
    <property type="match status" value="1"/>
</dbReference>
<keyword evidence="6" id="KW-1185">Reference proteome</keyword>
<dbReference type="GO" id="GO:0003723">
    <property type="term" value="F:RNA binding"/>
    <property type="evidence" value="ECO:0007669"/>
    <property type="project" value="InterPro"/>
</dbReference>
<dbReference type="InterPro" id="IPR031121">
    <property type="entry name" value="RIK/BLOM7"/>
</dbReference>
<protein>
    <recommendedName>
        <fullName evidence="1">Protein RIK</fullName>
    </recommendedName>
    <alternativeName>
        <fullName evidence="2">Rough sheath 2-interacting KH domain protein</fullName>
    </alternativeName>
</protein>
<dbReference type="EMBL" id="BMAC01000012">
    <property type="protein sequence ID" value="GFP79752.1"/>
    <property type="molecule type" value="Genomic_DNA"/>
</dbReference>
<evidence type="ECO:0000256" key="2">
    <source>
        <dbReference type="ARBA" id="ARBA00081001"/>
    </source>
</evidence>
<dbReference type="InterPro" id="IPR036612">
    <property type="entry name" value="KH_dom_type_1_sf"/>
</dbReference>
<dbReference type="AlphaFoldDB" id="A0A830B2L5"/>
<proteinExistence type="predicted"/>
<name>A0A830B2L5_9LAMI</name>
<evidence type="ECO:0000259" key="3">
    <source>
        <dbReference type="Pfam" id="PF22675"/>
    </source>
</evidence>
<dbReference type="FunFam" id="3.30.1370.10:FF:000037">
    <property type="entry name" value="KH domain protein"/>
    <property type="match status" value="1"/>
</dbReference>
<evidence type="ECO:0000259" key="4">
    <source>
        <dbReference type="Pfam" id="PF23469"/>
    </source>
</evidence>
<sequence>MQLGFFVLVMGIKRRKWDQPDESLVSSAGVAAPGIFPMANVGSLARLTLPTVSSVTGASLAIPFSTSIATPLQVVQVPLQQHAAAIVQKLVQPKIQDELIAREIVINDADSAIRYKLTKRQTQEEIQKSTGAVVITRGKYRPPNAPPDGERPLYLHISAAVHLETTAERIKAVDHAAAMVEEMLKQATVINGVKVDHLLSTCVFLGFEPGPSLDIISRIRGPNDQYVNHIMNETGAIVLIRGRGSGFPENGQTEGCNWLNTTAITPVVKQPLHPLLSSNNTKNLQHAKLLAENLLDTICGECGASRISSCKVYGAVPPPPQLQAGVQIPTNASKANDIAALSSTALPSVSSVPTQGSFGVSNPGLPQAKPACYPQGLTSGTSYNGYGGIYPQATPLQQVALALRQSGSPVTATVASTTTTAASTDPQKEVPYLAKDKRFQKRKFQELPVAAKGPTNPNQVFSLTFYEANRLIRDLYVGHLYVSQGF</sequence>
<dbReference type="OrthoDB" id="397265at2759"/>
<dbReference type="GO" id="GO:0005634">
    <property type="term" value="C:nucleus"/>
    <property type="evidence" value="ECO:0007669"/>
    <property type="project" value="InterPro"/>
</dbReference>
<feature type="domain" description="KHDC4/BBP-like KH-domain type I" evidence="3">
    <location>
        <begin position="211"/>
        <end position="296"/>
    </location>
</feature>